<dbReference type="AlphaFoldDB" id="A0A1C6T9G4"/>
<feature type="region of interest" description="Disordered" evidence="1">
    <location>
        <begin position="64"/>
        <end position="124"/>
    </location>
</feature>
<organism evidence="2 3">
    <name type="scientific">Micromonospora rhizosphaerae</name>
    <dbReference type="NCBI Taxonomy" id="568872"/>
    <lineage>
        <taxon>Bacteria</taxon>
        <taxon>Bacillati</taxon>
        <taxon>Actinomycetota</taxon>
        <taxon>Actinomycetes</taxon>
        <taxon>Micromonosporales</taxon>
        <taxon>Micromonosporaceae</taxon>
        <taxon>Micromonospora</taxon>
    </lineage>
</organism>
<name>A0A1C6T9G4_9ACTN</name>
<protein>
    <submittedName>
        <fullName evidence="2">Uncharacterized protein</fullName>
    </submittedName>
</protein>
<sequence length="124" mass="13450">MEILKLLFTTGPKVLGQLPKGWELLLQPPCPAVQAAIPVTGTGEIEVTVPFENESWACSAILSLGPPSRSSGPPPSVATWRTKPAARPHTPLDGPKWSGRGSKPRPRNYESERSEFGARSRPRE</sequence>
<accession>A0A1C6T9G4</accession>
<dbReference type="EMBL" id="FMHV01000002">
    <property type="protein sequence ID" value="SCL38287.1"/>
    <property type="molecule type" value="Genomic_DNA"/>
</dbReference>
<gene>
    <name evidence="2" type="ORF">GA0070624_6163</name>
</gene>
<evidence type="ECO:0000256" key="1">
    <source>
        <dbReference type="SAM" id="MobiDB-lite"/>
    </source>
</evidence>
<dbReference type="Proteomes" id="UP000199413">
    <property type="component" value="Unassembled WGS sequence"/>
</dbReference>
<keyword evidence="3" id="KW-1185">Reference proteome</keyword>
<proteinExistence type="predicted"/>
<evidence type="ECO:0000313" key="2">
    <source>
        <dbReference type="EMBL" id="SCL38287.1"/>
    </source>
</evidence>
<feature type="compositionally biased region" description="Basic and acidic residues" evidence="1">
    <location>
        <begin position="107"/>
        <end position="124"/>
    </location>
</feature>
<reference evidence="3" key="1">
    <citation type="submission" date="2016-06" db="EMBL/GenBank/DDBJ databases">
        <authorList>
            <person name="Varghese N."/>
            <person name="Submissions Spin"/>
        </authorList>
    </citation>
    <scope>NUCLEOTIDE SEQUENCE [LARGE SCALE GENOMIC DNA]</scope>
    <source>
        <strain evidence="3">DSM 45431</strain>
    </source>
</reference>
<evidence type="ECO:0000313" key="3">
    <source>
        <dbReference type="Proteomes" id="UP000199413"/>
    </source>
</evidence>